<dbReference type="InterPro" id="IPR013103">
    <property type="entry name" value="RVT_2"/>
</dbReference>
<dbReference type="AlphaFoldDB" id="A0A4P6XTD6"/>
<dbReference type="Pfam" id="PF07727">
    <property type="entry name" value="RVT_2"/>
    <property type="match status" value="1"/>
</dbReference>
<proteinExistence type="predicted"/>
<dbReference type="Proteomes" id="UP000292447">
    <property type="component" value="Chromosome VI"/>
</dbReference>
<sequence>MSEIKLTLDNVAEIESDDEYDTANEDIAELSIERYTTDIQRAFLKGLQDTDNIDLDNSDPVKDINELAAACARDLITNDTAIDSAQSAELNDAKRQILKSLETSVILKAFVAASEFGIFDKYFPSMKRNYLRFHHGNSFITAKVLKKVPCLISAEKITSSASGELGHVLGVILECAKITQPMVRINANSASFEETEVVASKWPSTHEQFATAVVKSMLLIEERQTLPNCFQLGQKLSACKDIHQKVLENAAAFYATKFVEMTSYSIRRIPNYISSYAKRWNNWRSHRLTPQSEEIGENVRLTSEIEMAGKKHVLDEEVEDTIRQNFNLSSGADVTKAISINQEFLPYEIVYVTKVNRTELPTAGFLKNEVHAISEAIPAYTPVLNGRAERANSIVSPMAKAFLANATSDDVIRELLEVLAIKHAVLAHDLVPNTKGHIPRSSLYGRDPPLYRHMPIFGSDVSIQRPGEKDYKERKLQDQAVPGIYVGSRVENSAVHLIWTNFKQPFEEMKIVHACNISFNDEFGHMKEAEATMRQVAESVASQTVLDAPVPAQYCNMTLSEPRPKSSPERRKTRIVKPILVAHLGPTISKAQWDALLQQVAEQEKLVAEVADIREQPKREDVERNTLIADPKYGPLVIQAEIDEINKSRQMKVFEEIDSEKLFKGTLNIGTRYVHAIDDYDKSPDGIVKARCVAHGFGQQIGREETYFPVVLPEIVKAFMMVVAVVIDIKVKQMDVSSAYLHSDLDEPVYVLRPKGVLGVDETKIWKCKKAVYGLETAGRSWKSTVKKKLEDYGFKRTMSDQGLFTKTTDKNTTMHIALYVHDLLVSFEDESDYEDFKAYMNDVAKIKITDLGMVKEFCGTQFEGVDGGYKLHQKDYIEELLERYKHLLKPEKQRIPINSYDRENDLSRLDSGGVHLYQEILGSYNWLAGISRPDLAYCVSKFGSFTEDARDGDLVQLQKVLLYLRDTKDFAIEIHKSHYPDGKIKLYAFSDASFANEEGRKSKTGYIIYLNGMPIGWKWKKQGSVTTSTHASDFVAERHSK</sequence>
<keyword evidence="3" id="KW-1185">Reference proteome</keyword>
<dbReference type="STRING" id="2163413.A0A4P6XTD6"/>
<dbReference type="PANTHER" id="PTHR11439">
    <property type="entry name" value="GAG-POL-RELATED RETROTRANSPOSON"/>
    <property type="match status" value="1"/>
</dbReference>
<name>A0A4P6XTD6_9ASCO</name>
<organism evidence="2 3">
    <name type="scientific">Metschnikowia aff. pulcherrima</name>
    <dbReference type="NCBI Taxonomy" id="2163413"/>
    <lineage>
        <taxon>Eukaryota</taxon>
        <taxon>Fungi</taxon>
        <taxon>Dikarya</taxon>
        <taxon>Ascomycota</taxon>
        <taxon>Saccharomycotina</taxon>
        <taxon>Pichiomycetes</taxon>
        <taxon>Metschnikowiaceae</taxon>
        <taxon>Metschnikowia</taxon>
    </lineage>
</organism>
<reference evidence="3" key="1">
    <citation type="submission" date="2019-03" db="EMBL/GenBank/DDBJ databases">
        <title>Snf2 controls pulcherriminic acid biosynthesis and connects pigmentation and antifungal activity of the yeast Metschnikowia pulcherrima.</title>
        <authorList>
            <person name="Gore-Lloyd D."/>
            <person name="Sumann I."/>
            <person name="Brachmann A.O."/>
            <person name="Schneeberger K."/>
            <person name="Ortiz-Merino R.A."/>
            <person name="Moreno-Beltran M."/>
            <person name="Schlaefli M."/>
            <person name="Kirner P."/>
            <person name="Santos Kron A."/>
            <person name="Wolfe K.H."/>
            <person name="Piel J."/>
            <person name="Ahrens C.H."/>
            <person name="Henk D."/>
            <person name="Freimoser F.M."/>
        </authorList>
    </citation>
    <scope>NUCLEOTIDE SEQUENCE [LARGE SCALE GENOMIC DNA]</scope>
    <source>
        <strain evidence="3">APC 1.2</strain>
    </source>
</reference>
<dbReference type="GO" id="GO:0003964">
    <property type="term" value="F:RNA-directed DNA polymerase activity"/>
    <property type="evidence" value="ECO:0007669"/>
    <property type="project" value="UniProtKB-KW"/>
</dbReference>
<keyword evidence="2" id="KW-0695">RNA-directed DNA polymerase</keyword>
<keyword evidence="2" id="KW-0548">Nucleotidyltransferase</keyword>
<evidence type="ECO:0000259" key="1">
    <source>
        <dbReference type="Pfam" id="PF07727"/>
    </source>
</evidence>
<keyword evidence="2" id="KW-0808">Transferase</keyword>
<gene>
    <name evidence="2" type="primary">MPUL0F04550</name>
    <name evidence="2" type="ORF">METSCH_F04550</name>
</gene>
<feature type="domain" description="Reverse transcriptase Ty1/copia-type" evidence="1">
    <location>
        <begin position="662"/>
        <end position="886"/>
    </location>
</feature>
<evidence type="ECO:0000313" key="2">
    <source>
        <dbReference type="EMBL" id="QBM90867.1"/>
    </source>
</evidence>
<dbReference type="EMBL" id="CP034461">
    <property type="protein sequence ID" value="QBM90867.1"/>
    <property type="molecule type" value="Genomic_DNA"/>
</dbReference>
<evidence type="ECO:0000313" key="3">
    <source>
        <dbReference type="Proteomes" id="UP000292447"/>
    </source>
</evidence>
<protein>
    <submittedName>
        <fullName evidence="2">Reverse transcriptase RNA-dependent DNA polymerase</fullName>
    </submittedName>
</protein>
<accession>A0A4P6XTD6</accession>